<evidence type="ECO:0000313" key="2">
    <source>
        <dbReference type="Proteomes" id="UP000029981"/>
    </source>
</evidence>
<dbReference type="AlphaFoldDB" id="A0A0A0L1H3"/>
<accession>A0A0A0L1H3</accession>
<reference evidence="1 2" key="4">
    <citation type="journal article" date="2011" name="BMC Genomics">
        <title>RNA-Seq improves annotation of protein-coding genes in the cucumber genome.</title>
        <authorList>
            <person name="Li Z."/>
            <person name="Zhang Z."/>
            <person name="Yan P."/>
            <person name="Huang S."/>
            <person name="Fei Z."/>
            <person name="Lin K."/>
        </authorList>
    </citation>
    <scope>NUCLEOTIDE SEQUENCE [LARGE SCALE GENOMIC DNA]</scope>
    <source>
        <strain evidence="2">cv. 9930</strain>
    </source>
</reference>
<dbReference type="Gramene" id="KGN54432">
    <property type="protein sequence ID" value="KGN54432"/>
    <property type="gene ID" value="Csa_4G329050"/>
</dbReference>
<name>A0A0A0L1H3_CUCSA</name>
<keyword evidence="2" id="KW-1185">Reference proteome</keyword>
<reference evidence="1 2" key="1">
    <citation type="journal article" date="2009" name="Nat. Genet.">
        <title>The genome of the cucumber, Cucumis sativus L.</title>
        <authorList>
            <person name="Huang S."/>
            <person name="Li R."/>
            <person name="Zhang Z."/>
            <person name="Li L."/>
            <person name="Gu X."/>
            <person name="Fan W."/>
            <person name="Lucas W.J."/>
            <person name="Wang X."/>
            <person name="Xie B."/>
            <person name="Ni P."/>
            <person name="Ren Y."/>
            <person name="Zhu H."/>
            <person name="Li J."/>
            <person name="Lin K."/>
            <person name="Jin W."/>
            <person name="Fei Z."/>
            <person name="Li G."/>
            <person name="Staub J."/>
            <person name="Kilian A."/>
            <person name="van der Vossen E.A."/>
            <person name="Wu Y."/>
            <person name="Guo J."/>
            <person name="He J."/>
            <person name="Jia Z."/>
            <person name="Ren Y."/>
            <person name="Tian G."/>
            <person name="Lu Y."/>
            <person name="Ruan J."/>
            <person name="Qian W."/>
            <person name="Wang M."/>
            <person name="Huang Q."/>
            <person name="Li B."/>
            <person name="Xuan Z."/>
            <person name="Cao J."/>
            <person name="Asan"/>
            <person name="Wu Z."/>
            <person name="Zhang J."/>
            <person name="Cai Q."/>
            <person name="Bai Y."/>
            <person name="Zhao B."/>
            <person name="Han Y."/>
            <person name="Li Y."/>
            <person name="Li X."/>
            <person name="Wang S."/>
            <person name="Shi Q."/>
            <person name="Liu S."/>
            <person name="Cho W.K."/>
            <person name="Kim J.Y."/>
            <person name="Xu Y."/>
            <person name="Heller-Uszynska K."/>
            <person name="Miao H."/>
            <person name="Cheng Z."/>
            <person name="Zhang S."/>
            <person name="Wu J."/>
            <person name="Yang Y."/>
            <person name="Kang H."/>
            <person name="Li M."/>
            <person name="Liang H."/>
            <person name="Ren X."/>
            <person name="Shi Z."/>
            <person name="Wen M."/>
            <person name="Jian M."/>
            <person name="Yang H."/>
            <person name="Zhang G."/>
            <person name="Yang Z."/>
            <person name="Chen R."/>
            <person name="Liu S."/>
            <person name="Li J."/>
            <person name="Ma L."/>
            <person name="Liu H."/>
            <person name="Zhou Y."/>
            <person name="Zhao J."/>
            <person name="Fang X."/>
            <person name="Li G."/>
            <person name="Fang L."/>
            <person name="Li Y."/>
            <person name="Liu D."/>
            <person name="Zheng H."/>
            <person name="Zhang Y."/>
            <person name="Qin N."/>
            <person name="Li Z."/>
            <person name="Yang G."/>
            <person name="Yang S."/>
            <person name="Bolund L."/>
            <person name="Kristiansen K."/>
            <person name="Zheng H."/>
            <person name="Li S."/>
            <person name="Zhang X."/>
            <person name="Yang H."/>
            <person name="Wang J."/>
            <person name="Sun R."/>
            <person name="Zhang B."/>
            <person name="Jiang S."/>
            <person name="Wang J."/>
            <person name="Du Y."/>
            <person name="Li S."/>
        </authorList>
    </citation>
    <scope>NUCLEOTIDE SEQUENCE [LARGE SCALE GENOMIC DNA]</scope>
    <source>
        <strain evidence="2">cv. 9930</strain>
    </source>
</reference>
<sequence length="103" mass="11707">MTSEVAIQLMRFIGAKDLWEAITQDFVGVQSRVEENFLQQTSQTTRKDNSKMEDYLHITKMNADNLSQTDSLVPPQVLSYVLLELNEVYNMVIAVVQGKPNIS</sequence>
<protein>
    <submittedName>
        <fullName evidence="1">Uncharacterized protein</fullName>
    </submittedName>
</protein>
<evidence type="ECO:0000313" key="1">
    <source>
        <dbReference type="EMBL" id="KGN54432.1"/>
    </source>
</evidence>
<dbReference type="EMBL" id="CM002925">
    <property type="protein sequence ID" value="KGN54432.1"/>
    <property type="molecule type" value="Genomic_DNA"/>
</dbReference>
<reference evidence="1 2" key="3">
    <citation type="journal article" date="2010" name="BMC Genomics">
        <title>Transcriptome sequencing and comparative analysis of cucumber flowers with different sex types.</title>
        <authorList>
            <person name="Guo S."/>
            <person name="Zheng Y."/>
            <person name="Joung J.G."/>
            <person name="Liu S."/>
            <person name="Zhang Z."/>
            <person name="Crasta O.R."/>
            <person name="Sobral B.W."/>
            <person name="Xu Y."/>
            <person name="Huang S."/>
            <person name="Fei Z."/>
        </authorList>
    </citation>
    <scope>NUCLEOTIDE SEQUENCE [LARGE SCALE GENOMIC DNA]</scope>
    <source>
        <strain evidence="2">cv. 9930</strain>
    </source>
</reference>
<reference evidence="1 2" key="2">
    <citation type="journal article" date="2009" name="PLoS ONE">
        <title>An integrated genetic and cytogenetic map of the cucumber genome.</title>
        <authorList>
            <person name="Ren Y."/>
            <person name="Zhang Z."/>
            <person name="Liu J."/>
            <person name="Staub J.E."/>
            <person name="Han Y."/>
            <person name="Cheng Z."/>
            <person name="Li X."/>
            <person name="Lu J."/>
            <person name="Miao H."/>
            <person name="Kang H."/>
            <person name="Xie B."/>
            <person name="Gu X."/>
            <person name="Wang X."/>
            <person name="Du Y."/>
            <person name="Jin W."/>
            <person name="Huang S."/>
        </authorList>
    </citation>
    <scope>NUCLEOTIDE SEQUENCE [LARGE SCALE GENOMIC DNA]</scope>
    <source>
        <strain evidence="2">cv. 9930</strain>
    </source>
</reference>
<organism evidence="1 2">
    <name type="scientific">Cucumis sativus</name>
    <name type="common">Cucumber</name>
    <dbReference type="NCBI Taxonomy" id="3659"/>
    <lineage>
        <taxon>Eukaryota</taxon>
        <taxon>Viridiplantae</taxon>
        <taxon>Streptophyta</taxon>
        <taxon>Embryophyta</taxon>
        <taxon>Tracheophyta</taxon>
        <taxon>Spermatophyta</taxon>
        <taxon>Magnoliopsida</taxon>
        <taxon>eudicotyledons</taxon>
        <taxon>Gunneridae</taxon>
        <taxon>Pentapetalae</taxon>
        <taxon>rosids</taxon>
        <taxon>fabids</taxon>
        <taxon>Cucurbitales</taxon>
        <taxon>Cucurbitaceae</taxon>
        <taxon>Benincaseae</taxon>
        <taxon>Cucumis</taxon>
    </lineage>
</organism>
<gene>
    <name evidence="1" type="ORF">Csa_4G329050</name>
</gene>
<dbReference type="Proteomes" id="UP000029981">
    <property type="component" value="Chromosome 4"/>
</dbReference>
<proteinExistence type="predicted"/>